<protein>
    <recommendedName>
        <fullName evidence="5">RanBP2-type domain-containing protein</fullName>
    </recommendedName>
</protein>
<name>A0A4E9EFA3_GIBZA</name>
<reference evidence="6" key="2">
    <citation type="submission" date="2021-03" db="EMBL/GenBank/DDBJ databases">
        <authorList>
            <person name="Alouane T."/>
            <person name="Langin T."/>
            <person name="Bonhomme L."/>
        </authorList>
    </citation>
    <scope>NUCLEOTIDE SEQUENCE</scope>
    <source>
        <strain evidence="6">MDC_Fg202</strain>
    </source>
</reference>
<keyword evidence="3" id="KW-0862">Zinc</keyword>
<dbReference type="PROSITE" id="PS01358">
    <property type="entry name" value="ZF_RANBP2_1"/>
    <property type="match status" value="1"/>
</dbReference>
<evidence type="ECO:0000256" key="1">
    <source>
        <dbReference type="ARBA" id="ARBA00022723"/>
    </source>
</evidence>
<dbReference type="PROSITE" id="PS50199">
    <property type="entry name" value="ZF_RANBP2_2"/>
    <property type="match status" value="1"/>
</dbReference>
<dbReference type="InterPro" id="IPR036443">
    <property type="entry name" value="Znf_RanBP2_sf"/>
</dbReference>
<dbReference type="InterPro" id="IPR001876">
    <property type="entry name" value="Znf_RanBP2"/>
</dbReference>
<proteinExistence type="predicted"/>
<sequence>MSSTLVNKVTHKVRPDHTYWDCDTCDEINILKDEICVKCNESRLGQSRALTCGSWFSVLEMEKPDVLIADMGRMFND</sequence>
<dbReference type="GO" id="GO:0008270">
    <property type="term" value="F:zinc ion binding"/>
    <property type="evidence" value="ECO:0007669"/>
    <property type="project" value="UniProtKB-KW"/>
</dbReference>
<keyword evidence="1" id="KW-0479">Metal-binding</keyword>
<evidence type="ECO:0000259" key="5">
    <source>
        <dbReference type="PROSITE" id="PS50199"/>
    </source>
</evidence>
<evidence type="ECO:0000256" key="4">
    <source>
        <dbReference type="PROSITE-ProRule" id="PRU00322"/>
    </source>
</evidence>
<gene>
    <name evidence="7" type="ORF">FUG_LOCUS431505</name>
    <name evidence="6" type="ORF">MDCFG202_LOCUS300977</name>
</gene>
<dbReference type="SUPFAM" id="SSF90209">
    <property type="entry name" value="Ran binding protein zinc finger-like"/>
    <property type="match status" value="1"/>
</dbReference>
<reference evidence="7" key="1">
    <citation type="submission" date="2019-04" db="EMBL/GenBank/DDBJ databases">
        <authorList>
            <person name="Melise S."/>
            <person name="Noan J."/>
            <person name="Okalmin O."/>
        </authorList>
    </citation>
    <scope>NUCLEOTIDE SEQUENCE</scope>
    <source>
        <strain evidence="7">FN9</strain>
    </source>
</reference>
<evidence type="ECO:0000313" key="7">
    <source>
        <dbReference type="EMBL" id="VIO61373.1"/>
    </source>
</evidence>
<evidence type="ECO:0000256" key="3">
    <source>
        <dbReference type="ARBA" id="ARBA00022833"/>
    </source>
</evidence>
<accession>A0A4E9EFA3</accession>
<feature type="domain" description="RanBP2-type" evidence="5">
    <location>
        <begin position="14"/>
        <end position="45"/>
    </location>
</feature>
<organism evidence="7">
    <name type="scientific">Gibberella zeae</name>
    <name type="common">Wheat head blight fungus</name>
    <name type="synonym">Fusarium graminearum</name>
    <dbReference type="NCBI Taxonomy" id="5518"/>
    <lineage>
        <taxon>Eukaryota</taxon>
        <taxon>Fungi</taxon>
        <taxon>Dikarya</taxon>
        <taxon>Ascomycota</taxon>
        <taxon>Pezizomycotina</taxon>
        <taxon>Sordariomycetes</taxon>
        <taxon>Hypocreomycetidae</taxon>
        <taxon>Hypocreales</taxon>
        <taxon>Nectriaceae</taxon>
        <taxon>Fusarium</taxon>
    </lineage>
</organism>
<evidence type="ECO:0000313" key="6">
    <source>
        <dbReference type="EMBL" id="CAG1988087.1"/>
    </source>
</evidence>
<evidence type="ECO:0000256" key="2">
    <source>
        <dbReference type="ARBA" id="ARBA00022771"/>
    </source>
</evidence>
<dbReference type="EMBL" id="CAJPIJ010000143">
    <property type="protein sequence ID" value="CAG1988087.1"/>
    <property type="molecule type" value="Genomic_DNA"/>
</dbReference>
<keyword evidence="2 4" id="KW-0863">Zinc-finger</keyword>
<dbReference type="EMBL" id="CAAKMV010000152">
    <property type="protein sequence ID" value="VIO61373.1"/>
    <property type="molecule type" value="Genomic_DNA"/>
</dbReference>
<dbReference type="Proteomes" id="UP000746612">
    <property type="component" value="Unassembled WGS sequence"/>
</dbReference>
<dbReference type="AlphaFoldDB" id="A0A4E9EFA3"/>